<evidence type="ECO:0000313" key="1">
    <source>
        <dbReference type="EMBL" id="OUC91336.1"/>
    </source>
</evidence>
<name>A0A243R9N2_9ACTN</name>
<keyword evidence="2" id="KW-1185">Reference proteome</keyword>
<accession>A0A243R9N2</accession>
<dbReference type="Proteomes" id="UP000194761">
    <property type="component" value="Unassembled WGS sequence"/>
</dbReference>
<protein>
    <recommendedName>
        <fullName evidence="3">DUF4276 family protein</fullName>
    </recommendedName>
</protein>
<reference evidence="1 2" key="1">
    <citation type="submission" date="2017-05" db="EMBL/GenBank/DDBJ databases">
        <title>Biotechnological potential of actinobacteria isolated from South African environments.</title>
        <authorList>
            <person name="Le Roes-Hill M."/>
            <person name="Prins A."/>
            <person name="Durrell K.A."/>
        </authorList>
    </citation>
    <scope>NUCLEOTIDE SEQUENCE [LARGE SCALE GENOMIC DNA]</scope>
    <source>
        <strain evidence="1">M26</strain>
    </source>
</reference>
<dbReference type="AlphaFoldDB" id="A0A243R9N2"/>
<dbReference type="EMBL" id="NGFP01000223">
    <property type="protein sequence ID" value="OUC91336.1"/>
    <property type="molecule type" value="Genomic_DNA"/>
</dbReference>
<sequence>MSRRGGTRVRPTRKPIVVVAGEDRNDRLSLRILLEEFCPEMRGRIVEIGDPVRLHQATGANLAARAETLARKVRARAVRDDTTVACVFVHEDLDAVDDDQYPITRLRVEKALEAALGTAHYALAVAEIESWLLLFPDALTAVSGSWWVPARYRGRDTGRLTDPKQVLMKEVSGSSRRYREADAPEILGQVVAMGLAASPVGRNRSYEQLREDAARCCSEHISAKSR</sequence>
<comment type="caution">
    <text evidence="1">The sequence shown here is derived from an EMBL/GenBank/DDBJ whole genome shotgun (WGS) entry which is preliminary data.</text>
</comment>
<evidence type="ECO:0000313" key="2">
    <source>
        <dbReference type="Proteomes" id="UP000194761"/>
    </source>
</evidence>
<evidence type="ECO:0008006" key="3">
    <source>
        <dbReference type="Google" id="ProtNLM"/>
    </source>
</evidence>
<gene>
    <name evidence="1" type="ORF">CA984_34110</name>
</gene>
<proteinExistence type="predicted"/>
<organism evidence="1 2">
    <name type="scientific">Streptosporangium minutum</name>
    <dbReference type="NCBI Taxonomy" id="569862"/>
    <lineage>
        <taxon>Bacteria</taxon>
        <taxon>Bacillati</taxon>
        <taxon>Actinomycetota</taxon>
        <taxon>Actinomycetes</taxon>
        <taxon>Streptosporangiales</taxon>
        <taxon>Streptosporangiaceae</taxon>
        <taxon>Streptosporangium</taxon>
    </lineage>
</organism>